<keyword evidence="4" id="KW-1185">Reference proteome</keyword>
<protein>
    <submittedName>
        <fullName evidence="3">YusW family protein</fullName>
    </submittedName>
</protein>
<feature type="chain" id="PRO_5045797084" evidence="2">
    <location>
        <begin position="31"/>
        <end position="174"/>
    </location>
</feature>
<reference evidence="3 4" key="1">
    <citation type="submission" date="2021-06" db="EMBL/GenBank/DDBJ databases">
        <title>Bacillus sp. RD4P76, an endophyte from a halophyte.</title>
        <authorList>
            <person name="Sun J.-Q."/>
        </authorList>
    </citation>
    <scope>NUCLEOTIDE SEQUENCE [LARGE SCALE GENOMIC DNA]</scope>
    <source>
        <strain evidence="3 4">JCM 17098</strain>
    </source>
</reference>
<feature type="compositionally biased region" description="Acidic residues" evidence="1">
    <location>
        <begin position="57"/>
        <end position="67"/>
    </location>
</feature>
<dbReference type="Proteomes" id="UP000790580">
    <property type="component" value="Unassembled WGS sequence"/>
</dbReference>
<feature type="region of interest" description="Disordered" evidence="1">
    <location>
        <begin position="31"/>
        <end position="71"/>
    </location>
</feature>
<organism evidence="3 4">
    <name type="scientific">Evansella alkalicola</name>
    <dbReference type="NCBI Taxonomy" id="745819"/>
    <lineage>
        <taxon>Bacteria</taxon>
        <taxon>Bacillati</taxon>
        <taxon>Bacillota</taxon>
        <taxon>Bacilli</taxon>
        <taxon>Bacillales</taxon>
        <taxon>Bacillaceae</taxon>
        <taxon>Evansella</taxon>
    </lineage>
</organism>
<keyword evidence="2" id="KW-0732">Signal</keyword>
<dbReference type="EMBL" id="JAHQCR010000010">
    <property type="protein sequence ID" value="MBU9720034.1"/>
    <property type="molecule type" value="Genomic_DNA"/>
</dbReference>
<dbReference type="InterPro" id="IPR025623">
    <property type="entry name" value="YusW"/>
</dbReference>
<evidence type="ECO:0000256" key="1">
    <source>
        <dbReference type="SAM" id="MobiDB-lite"/>
    </source>
</evidence>
<evidence type="ECO:0000313" key="4">
    <source>
        <dbReference type="Proteomes" id="UP000790580"/>
    </source>
</evidence>
<evidence type="ECO:0000256" key="2">
    <source>
        <dbReference type="SAM" id="SignalP"/>
    </source>
</evidence>
<dbReference type="RefSeq" id="WP_088075192.1">
    <property type="nucleotide sequence ID" value="NZ_JAHQCR010000010.1"/>
</dbReference>
<feature type="compositionally biased region" description="Acidic residues" evidence="1">
    <location>
        <begin position="33"/>
        <end position="49"/>
    </location>
</feature>
<gene>
    <name evidence="3" type="ORF">KS407_01090</name>
</gene>
<evidence type="ECO:0000313" key="3">
    <source>
        <dbReference type="EMBL" id="MBU9720034.1"/>
    </source>
</evidence>
<sequence length="174" mass="20130">MTKRKYIGLCFSFVLLLVSFLTVETNTGYAEEISPENEETPVEEPVEEPVGDKEEEKEPEEPQEPDVTDMSHSIIDFELEVELTDGSEQEWEYSKKRNKIKAEIEHGDDEITGEEAVKAMEDLLVKVKINENMTEEAIIAHLLEVFQVNQQDVKKFEFKMKCENGDKIKIKKKM</sequence>
<dbReference type="Pfam" id="PF14039">
    <property type="entry name" value="YusW"/>
    <property type="match status" value="1"/>
</dbReference>
<accession>A0ABS6JNA8</accession>
<name>A0ABS6JNA8_9BACI</name>
<proteinExistence type="predicted"/>
<comment type="caution">
    <text evidence="3">The sequence shown here is derived from an EMBL/GenBank/DDBJ whole genome shotgun (WGS) entry which is preliminary data.</text>
</comment>
<feature type="signal peptide" evidence="2">
    <location>
        <begin position="1"/>
        <end position="30"/>
    </location>
</feature>